<evidence type="ECO:0000313" key="2">
    <source>
        <dbReference type="EMBL" id="MCG2462918.1"/>
    </source>
</evidence>
<dbReference type="InterPro" id="IPR014710">
    <property type="entry name" value="RmlC-like_jellyroll"/>
</dbReference>
<protein>
    <submittedName>
        <fullName evidence="2">Cyclic nucleotide-binding domain-containing protein</fullName>
    </submittedName>
</protein>
<comment type="caution">
    <text evidence="2">The sequence shown here is derived from an EMBL/GenBank/DDBJ whole genome shotgun (WGS) entry which is preliminary data.</text>
</comment>
<dbReference type="Pfam" id="PF00027">
    <property type="entry name" value="cNMP_binding"/>
    <property type="match status" value="1"/>
</dbReference>
<dbReference type="AlphaFoldDB" id="A0AAE3EYY9"/>
<dbReference type="SUPFAM" id="SSF51206">
    <property type="entry name" value="cAMP-binding domain-like"/>
    <property type="match status" value="1"/>
</dbReference>
<dbReference type="InterPro" id="IPR018490">
    <property type="entry name" value="cNMP-bd_dom_sf"/>
</dbReference>
<feature type="domain" description="Cyclic nucleotide-binding" evidence="1">
    <location>
        <begin position="32"/>
        <end position="117"/>
    </location>
</feature>
<dbReference type="InterPro" id="IPR000595">
    <property type="entry name" value="cNMP-bd_dom"/>
</dbReference>
<accession>A0AAE3EYY9</accession>
<sequence length="190" mass="22488">MKELLRNTIKKIHPVGDEALDAFLELWQEFEAKRKQIITEADKTERYLYFVIEGSQKAYFLHDGKEYIVAFSYPYAFTCIPEAFLTQKPSKYYWECLNDSKFLRISSDSFFNFIKTNKEFETLLLKKLLGTINGLVNRYHRLIALSMEERFLDLMNNSPQLLTFIPQKEIANYLKIDPTNFSKLINKVKI</sequence>
<dbReference type="Proteomes" id="UP001200642">
    <property type="component" value="Unassembled WGS sequence"/>
</dbReference>
<gene>
    <name evidence="2" type="ORF">K8352_19300</name>
</gene>
<reference evidence="2" key="1">
    <citation type="submission" date="2023-02" db="EMBL/GenBank/DDBJ databases">
        <title>Genome of Flavobacteriaceae gen. nov. sp. strain F89.</title>
        <authorList>
            <person name="Wang Y."/>
        </authorList>
    </citation>
    <scope>NUCLEOTIDE SEQUENCE</scope>
    <source>
        <strain evidence="2">F89</strain>
    </source>
</reference>
<dbReference type="EMBL" id="JAIRBC010000059">
    <property type="protein sequence ID" value="MCG2462918.1"/>
    <property type="molecule type" value="Genomic_DNA"/>
</dbReference>
<dbReference type="Gene3D" id="2.60.120.10">
    <property type="entry name" value="Jelly Rolls"/>
    <property type="match status" value="1"/>
</dbReference>
<evidence type="ECO:0000259" key="1">
    <source>
        <dbReference type="Pfam" id="PF00027"/>
    </source>
</evidence>
<dbReference type="CDD" id="cd00038">
    <property type="entry name" value="CAP_ED"/>
    <property type="match status" value="1"/>
</dbReference>
<dbReference type="RefSeq" id="WP_317904051.1">
    <property type="nucleotide sequence ID" value="NZ_JAIRBC010000059.1"/>
</dbReference>
<organism evidence="2 3">
    <name type="scientific">Cerina litoralis</name>
    <dbReference type="NCBI Taxonomy" id="2874477"/>
    <lineage>
        <taxon>Bacteria</taxon>
        <taxon>Pseudomonadati</taxon>
        <taxon>Bacteroidota</taxon>
        <taxon>Flavobacteriia</taxon>
        <taxon>Flavobacteriales</taxon>
        <taxon>Flavobacteriaceae</taxon>
        <taxon>Cerina</taxon>
    </lineage>
</organism>
<name>A0AAE3EYY9_9FLAO</name>
<evidence type="ECO:0000313" key="3">
    <source>
        <dbReference type="Proteomes" id="UP001200642"/>
    </source>
</evidence>
<keyword evidence="3" id="KW-1185">Reference proteome</keyword>
<proteinExistence type="predicted"/>